<feature type="transmembrane region" description="Helical" evidence="7">
    <location>
        <begin position="130"/>
        <end position="150"/>
    </location>
</feature>
<feature type="transmembrane region" description="Helical" evidence="7">
    <location>
        <begin position="365"/>
        <end position="383"/>
    </location>
</feature>
<evidence type="ECO:0000313" key="8">
    <source>
        <dbReference type="EMBL" id="WNG43320.1"/>
    </source>
</evidence>
<evidence type="ECO:0000256" key="3">
    <source>
        <dbReference type="ARBA" id="ARBA00022692"/>
    </source>
</evidence>
<feature type="transmembrane region" description="Helical" evidence="7">
    <location>
        <begin position="482"/>
        <end position="504"/>
    </location>
</feature>
<keyword evidence="9" id="KW-1185">Reference proteome</keyword>
<evidence type="ECO:0000256" key="7">
    <source>
        <dbReference type="SAM" id="Phobius"/>
    </source>
</evidence>
<evidence type="ECO:0000256" key="6">
    <source>
        <dbReference type="SAM" id="MobiDB-lite"/>
    </source>
</evidence>
<feature type="compositionally biased region" description="Basic and acidic residues" evidence="6">
    <location>
        <begin position="1"/>
        <end position="10"/>
    </location>
</feature>
<feature type="transmembrane region" description="Helical" evidence="7">
    <location>
        <begin position="580"/>
        <end position="601"/>
    </location>
</feature>
<keyword evidence="5 7" id="KW-0472">Membrane</keyword>
<keyword evidence="3 7" id="KW-0812">Transmembrane</keyword>
<evidence type="ECO:0000313" key="9">
    <source>
        <dbReference type="Proteomes" id="UP001611383"/>
    </source>
</evidence>
<evidence type="ECO:0000256" key="4">
    <source>
        <dbReference type="ARBA" id="ARBA00022989"/>
    </source>
</evidence>
<evidence type="ECO:0000256" key="1">
    <source>
        <dbReference type="ARBA" id="ARBA00004141"/>
    </source>
</evidence>
<feature type="transmembrane region" description="Helical" evidence="7">
    <location>
        <begin position="510"/>
        <end position="529"/>
    </location>
</feature>
<organism evidence="8 9">
    <name type="scientific">Archangium minus</name>
    <dbReference type="NCBI Taxonomy" id="83450"/>
    <lineage>
        <taxon>Bacteria</taxon>
        <taxon>Pseudomonadati</taxon>
        <taxon>Myxococcota</taxon>
        <taxon>Myxococcia</taxon>
        <taxon>Myxococcales</taxon>
        <taxon>Cystobacterineae</taxon>
        <taxon>Archangiaceae</taxon>
        <taxon>Archangium</taxon>
    </lineage>
</organism>
<reference evidence="8 9" key="1">
    <citation type="submission" date="2019-08" db="EMBL/GenBank/DDBJ databases">
        <title>Archangium and Cystobacter genomes.</title>
        <authorList>
            <person name="Chen I.-C.K."/>
            <person name="Wielgoss S."/>
        </authorList>
    </citation>
    <scope>NUCLEOTIDE SEQUENCE [LARGE SCALE GENOMIC DNA]</scope>
    <source>
        <strain evidence="8 9">Cbm 6</strain>
    </source>
</reference>
<accession>A0ABY9WLJ8</accession>
<feature type="transmembrane region" description="Helical" evidence="7">
    <location>
        <begin position="101"/>
        <end position="124"/>
    </location>
</feature>
<gene>
    <name evidence="8" type="ORF">F0U60_03835</name>
</gene>
<feature type="transmembrane region" description="Helical" evidence="7">
    <location>
        <begin position="245"/>
        <end position="266"/>
    </location>
</feature>
<dbReference type="InterPro" id="IPR045035">
    <property type="entry name" value="YSL-like"/>
</dbReference>
<dbReference type="Pfam" id="PF03169">
    <property type="entry name" value="OPT"/>
    <property type="match status" value="1"/>
</dbReference>
<dbReference type="Proteomes" id="UP001611383">
    <property type="component" value="Chromosome"/>
</dbReference>
<dbReference type="PANTHER" id="PTHR31645">
    <property type="entry name" value="OLIGOPEPTIDE TRANSPORTER YGL114W-RELATED"/>
    <property type="match status" value="1"/>
</dbReference>
<feature type="transmembrane region" description="Helical" evidence="7">
    <location>
        <begin position="60"/>
        <end position="80"/>
    </location>
</feature>
<dbReference type="InterPro" id="IPR004813">
    <property type="entry name" value="OPT"/>
</dbReference>
<feature type="transmembrane region" description="Helical" evidence="7">
    <location>
        <begin position="339"/>
        <end position="359"/>
    </location>
</feature>
<feature type="region of interest" description="Disordered" evidence="6">
    <location>
        <begin position="1"/>
        <end position="29"/>
    </location>
</feature>
<name>A0ABY9WLJ8_9BACT</name>
<dbReference type="PANTHER" id="PTHR31645:SF0">
    <property type="entry name" value="OLIGOPEPTIDE TRANSPORTER YGL114W-RELATED"/>
    <property type="match status" value="1"/>
</dbReference>
<evidence type="ECO:0000256" key="5">
    <source>
        <dbReference type="ARBA" id="ARBA00023136"/>
    </source>
</evidence>
<feature type="transmembrane region" description="Helical" evidence="7">
    <location>
        <begin position="32"/>
        <end position="54"/>
    </location>
</feature>
<keyword evidence="4 7" id="KW-1133">Transmembrane helix</keyword>
<feature type="transmembrane region" description="Helical" evidence="7">
    <location>
        <begin position="286"/>
        <end position="305"/>
    </location>
</feature>
<proteinExistence type="predicted"/>
<feature type="transmembrane region" description="Helical" evidence="7">
    <location>
        <begin position="449"/>
        <end position="470"/>
    </location>
</feature>
<feature type="transmembrane region" description="Helical" evidence="7">
    <location>
        <begin position="541"/>
        <end position="568"/>
    </location>
</feature>
<keyword evidence="2" id="KW-0813">Transport</keyword>
<protein>
    <submittedName>
        <fullName evidence="8">OPT family oligopeptide transporter</fullName>
    </submittedName>
</protein>
<evidence type="ECO:0000256" key="2">
    <source>
        <dbReference type="ARBA" id="ARBA00022448"/>
    </source>
</evidence>
<comment type="subcellular location">
    <subcellularLocation>
        <location evidence="1">Membrane</location>
        <topology evidence="1">Multi-pass membrane protein</topology>
    </subcellularLocation>
</comment>
<sequence length="605" mass="61406">MRVGASRDEAEATPVAPDTGTPRAGTPPPTALTLRALGLGSLIGALMCLSNLYVGLKTGLAFPAALIACVVGLGTQRALLKVSPTRFGPALSLQETSAMQSAASSAGYSTGGTIVTASVGYLLLAGHHPPVWALLLWTLFGSALGVVLALPMRRAFIQREPLPFPSGLAAASVARSFHAGDEAGQRGARALGMGALGAGLLSFMRDGLQWLPASLALPGAVLGVPLAGLSFSLDLTLMPLGTGALVGLRVGASLLLGALVCFGGLAPWMYEQGLLTQTGFFGVLEWSMWPGAALVTSASFTHLLLQRGLLRRTFGSLLGTSRVPDEAPDAAGAEVPRSWFLAGVTLLSLGLVTVGAVAFGIPFPLGLLGVLLSFAFAAVACRATGETDMTPSGPLGQVAQLAFGVLMPGNTLANAMAASLSGNIAASSADLLTDVKAGYLLGVRSRQTFLAQLCGCIVGSALIVPVFYLLVPDVSAITEERFPAPAGFFVAGVARVLSAGLGSLTVAARWGALVGALLGVVLVLLERFAPERARRFIPSPIALGLAFALPASMSLSIFLGAVAAALLARTRPAFAEATTVPLASGLIAGESLVSLVTLLVLSAPS</sequence>
<feature type="transmembrane region" description="Helical" evidence="7">
    <location>
        <begin position="210"/>
        <end position="233"/>
    </location>
</feature>
<dbReference type="EMBL" id="CP043494">
    <property type="protein sequence ID" value="WNG43320.1"/>
    <property type="molecule type" value="Genomic_DNA"/>
</dbReference>